<keyword evidence="1" id="KW-0805">Transcription regulation</keyword>
<dbReference type="EMBL" id="JAMQJY010000003">
    <property type="protein sequence ID" value="MCM2677233.1"/>
    <property type="molecule type" value="Genomic_DNA"/>
</dbReference>
<evidence type="ECO:0000259" key="5">
    <source>
        <dbReference type="PROSITE" id="PS50977"/>
    </source>
</evidence>
<comment type="caution">
    <text evidence="6">The sequence shown here is derived from an EMBL/GenBank/DDBJ whole genome shotgun (WGS) entry which is preliminary data.</text>
</comment>
<dbReference type="PRINTS" id="PR00455">
    <property type="entry name" value="HTHTETR"/>
</dbReference>
<dbReference type="InterPro" id="IPR001647">
    <property type="entry name" value="HTH_TetR"/>
</dbReference>
<dbReference type="Gene3D" id="1.10.10.60">
    <property type="entry name" value="Homeodomain-like"/>
    <property type="match status" value="1"/>
</dbReference>
<keyword evidence="3" id="KW-0804">Transcription</keyword>
<reference evidence="6" key="1">
    <citation type="submission" date="2022-06" db="EMBL/GenBank/DDBJ databases">
        <title>Alkalicoccobacillus porphyridii sp. nov., isolated from a marine red alga, Porphyridium purpureum and reclassification of Shouchella plakortidis and Shouchella gibsonii as Alkalicoccobacillus plakortidis comb. nov. and Alkalicoccobacillus gibsonii comb. nov.</title>
        <authorList>
            <person name="Kim K.H."/>
            <person name="Lee J.K."/>
            <person name="Han D.M."/>
            <person name="Baek J.H."/>
            <person name="Jeon C.O."/>
        </authorList>
    </citation>
    <scope>NUCLEOTIDE SEQUENCE</scope>
    <source>
        <strain evidence="6">DSM 19153</strain>
    </source>
</reference>
<dbReference type="PANTHER" id="PTHR47506">
    <property type="entry name" value="TRANSCRIPTIONAL REGULATORY PROTEIN"/>
    <property type="match status" value="1"/>
</dbReference>
<dbReference type="PANTHER" id="PTHR47506:SF6">
    <property type="entry name" value="HTH-TYPE TRANSCRIPTIONAL REPRESSOR NEMR"/>
    <property type="match status" value="1"/>
</dbReference>
<dbReference type="Gene3D" id="1.10.357.10">
    <property type="entry name" value="Tetracycline Repressor, domain 2"/>
    <property type="match status" value="1"/>
</dbReference>
<name>A0ABT0XPE8_9BACI</name>
<dbReference type="PROSITE" id="PS50977">
    <property type="entry name" value="HTH_TETR_2"/>
    <property type="match status" value="1"/>
</dbReference>
<evidence type="ECO:0000256" key="3">
    <source>
        <dbReference type="ARBA" id="ARBA00023163"/>
    </source>
</evidence>
<sequence>MSPKVSQEHKEKRRNEIIEAARTIFIKKGFELTTMHDVVEQSGMSRGGVYQYFSNTEDMMRAILDKGEAEFTGQKDRLYEKYTTSWAVLEAVADAHDHVTLDPIGLTIYEYFVAGLRGLNTGRVDYMKKRLETIKGFYIDVIEKGIADGEFNPVQKPEAIASYFIILADGIVLHRNLDREMADVKGLVEGLKIYLRATLNVK</sequence>
<gene>
    <name evidence="6" type="ORF">NDM98_18530</name>
</gene>
<keyword evidence="2 4" id="KW-0238">DNA-binding</keyword>
<evidence type="ECO:0000313" key="7">
    <source>
        <dbReference type="Proteomes" id="UP001203665"/>
    </source>
</evidence>
<dbReference type="Proteomes" id="UP001203665">
    <property type="component" value="Unassembled WGS sequence"/>
</dbReference>
<dbReference type="Pfam" id="PF17922">
    <property type="entry name" value="TetR_C_17"/>
    <property type="match status" value="1"/>
</dbReference>
<evidence type="ECO:0000256" key="4">
    <source>
        <dbReference type="PROSITE-ProRule" id="PRU00335"/>
    </source>
</evidence>
<organism evidence="6 7">
    <name type="scientific">Alkalicoccobacillus plakortidis</name>
    <dbReference type="NCBI Taxonomy" id="444060"/>
    <lineage>
        <taxon>Bacteria</taxon>
        <taxon>Bacillati</taxon>
        <taxon>Bacillota</taxon>
        <taxon>Bacilli</taxon>
        <taxon>Bacillales</taxon>
        <taxon>Bacillaceae</taxon>
        <taxon>Alkalicoccobacillus</taxon>
    </lineage>
</organism>
<accession>A0ABT0XPE8</accession>
<protein>
    <submittedName>
        <fullName evidence="6">TetR/AcrR family transcriptional regulator</fullName>
    </submittedName>
</protein>
<evidence type="ECO:0000256" key="2">
    <source>
        <dbReference type="ARBA" id="ARBA00023125"/>
    </source>
</evidence>
<evidence type="ECO:0000256" key="1">
    <source>
        <dbReference type="ARBA" id="ARBA00023015"/>
    </source>
</evidence>
<dbReference type="InterPro" id="IPR009057">
    <property type="entry name" value="Homeodomain-like_sf"/>
</dbReference>
<dbReference type="SUPFAM" id="SSF48498">
    <property type="entry name" value="Tetracyclin repressor-like, C-terminal domain"/>
    <property type="match status" value="1"/>
</dbReference>
<dbReference type="Pfam" id="PF00440">
    <property type="entry name" value="TetR_N"/>
    <property type="match status" value="1"/>
</dbReference>
<evidence type="ECO:0000313" key="6">
    <source>
        <dbReference type="EMBL" id="MCM2677233.1"/>
    </source>
</evidence>
<dbReference type="InterPro" id="IPR036271">
    <property type="entry name" value="Tet_transcr_reg_TetR-rel_C_sf"/>
</dbReference>
<dbReference type="InterPro" id="IPR041612">
    <property type="entry name" value="YfiR_C"/>
</dbReference>
<dbReference type="RefSeq" id="WP_251610803.1">
    <property type="nucleotide sequence ID" value="NZ_JAMQJY010000003.1"/>
</dbReference>
<feature type="DNA-binding region" description="H-T-H motif" evidence="4">
    <location>
        <begin position="34"/>
        <end position="53"/>
    </location>
</feature>
<dbReference type="SUPFAM" id="SSF46689">
    <property type="entry name" value="Homeodomain-like"/>
    <property type="match status" value="1"/>
</dbReference>
<feature type="domain" description="HTH tetR-type" evidence="5">
    <location>
        <begin position="11"/>
        <end position="71"/>
    </location>
</feature>
<keyword evidence="7" id="KW-1185">Reference proteome</keyword>
<proteinExistence type="predicted"/>